<keyword evidence="4 6" id="KW-1133">Transmembrane helix</keyword>
<evidence type="ECO:0000256" key="3">
    <source>
        <dbReference type="ARBA" id="ARBA00022692"/>
    </source>
</evidence>
<organism evidence="7 8">
    <name type="scientific">Methylocapsa palsarum</name>
    <dbReference type="NCBI Taxonomy" id="1612308"/>
    <lineage>
        <taxon>Bacteria</taxon>
        <taxon>Pseudomonadati</taxon>
        <taxon>Pseudomonadota</taxon>
        <taxon>Alphaproteobacteria</taxon>
        <taxon>Hyphomicrobiales</taxon>
        <taxon>Beijerinckiaceae</taxon>
        <taxon>Methylocapsa</taxon>
    </lineage>
</organism>
<evidence type="ECO:0000313" key="8">
    <source>
        <dbReference type="Proteomes" id="UP000198755"/>
    </source>
</evidence>
<dbReference type="AlphaFoldDB" id="A0A1I4CT46"/>
<evidence type="ECO:0000256" key="5">
    <source>
        <dbReference type="ARBA" id="ARBA00023136"/>
    </source>
</evidence>
<evidence type="ECO:0000256" key="4">
    <source>
        <dbReference type="ARBA" id="ARBA00022989"/>
    </source>
</evidence>
<dbReference type="RefSeq" id="WP_175492694.1">
    <property type="nucleotide sequence ID" value="NZ_FOSN01000028.1"/>
</dbReference>
<keyword evidence="5 6" id="KW-0472">Membrane</keyword>
<evidence type="ECO:0000256" key="2">
    <source>
        <dbReference type="ARBA" id="ARBA00022475"/>
    </source>
</evidence>
<gene>
    <name evidence="7" type="ORF">SAMN05444581_1288</name>
</gene>
<comment type="subcellular location">
    <subcellularLocation>
        <location evidence="1">Cell membrane</location>
        <topology evidence="1">Multi-pass membrane protein</topology>
    </subcellularLocation>
</comment>
<sequence>MTHYGREAGLVLIGRVLQNLNGFVLSVLIVRQFGIAAAGTLAVATIATVVITVLGTFGLIYVFPRIDVPEPVRNALGFTAALVVIPLGLPVAILLGVVAGRTFEEAAVIASLSLGGCFFAQTNIVNALQVLHGRAWRSIIPPLGNFIGLIAAAIFGSSYLAFALILAGFRFAGTLTAFLCLQRSRITLSFFWGHVRTGAHFLTADILNLGSDQLTILIVSFLMSRADLGVFGLCRQMLTVSDTPGWSKVQSKYPVIVSDRQKTVAELLRIMPRLGAYFGAAAAALTVPLGLFVYHSWKFMVLAPLLLLSVPLRYLLTVYDVALRAAGAIAITNRISLLRGVLALMIIPAGAWFGGAPGAVIATMLNTAICVWLTRRVSVTFDQTTANPLTQGGS</sequence>
<evidence type="ECO:0000256" key="6">
    <source>
        <dbReference type="SAM" id="Phobius"/>
    </source>
</evidence>
<feature type="transmembrane region" description="Helical" evidence="6">
    <location>
        <begin position="106"/>
        <end position="128"/>
    </location>
</feature>
<feature type="transmembrane region" description="Helical" evidence="6">
    <location>
        <begin position="36"/>
        <end position="63"/>
    </location>
</feature>
<dbReference type="PANTHER" id="PTHR30250">
    <property type="entry name" value="PST FAMILY PREDICTED COLANIC ACID TRANSPORTER"/>
    <property type="match status" value="1"/>
</dbReference>
<dbReference type="InterPro" id="IPR050833">
    <property type="entry name" value="Poly_Biosynth_Transport"/>
</dbReference>
<dbReference type="Proteomes" id="UP000198755">
    <property type="component" value="Unassembled WGS sequence"/>
</dbReference>
<feature type="transmembrane region" description="Helical" evidence="6">
    <location>
        <begin position="299"/>
        <end position="316"/>
    </location>
</feature>
<feature type="transmembrane region" description="Helical" evidence="6">
    <location>
        <begin position="274"/>
        <end position="293"/>
    </location>
</feature>
<reference evidence="7 8" key="1">
    <citation type="submission" date="2016-10" db="EMBL/GenBank/DDBJ databases">
        <authorList>
            <person name="de Groot N.N."/>
        </authorList>
    </citation>
    <scope>NUCLEOTIDE SEQUENCE [LARGE SCALE GENOMIC DNA]</scope>
    <source>
        <strain evidence="7 8">NE2</strain>
    </source>
</reference>
<feature type="transmembrane region" description="Helical" evidence="6">
    <location>
        <begin position="328"/>
        <end position="347"/>
    </location>
</feature>
<protein>
    <submittedName>
        <fullName evidence="7">Membrane protein involved in the export of O-antigen and teichoic acid</fullName>
    </submittedName>
</protein>
<name>A0A1I4CT46_9HYPH</name>
<dbReference type="PANTHER" id="PTHR30250:SF11">
    <property type="entry name" value="O-ANTIGEN TRANSPORTER-RELATED"/>
    <property type="match status" value="1"/>
</dbReference>
<keyword evidence="2" id="KW-1003">Cell membrane</keyword>
<proteinExistence type="predicted"/>
<dbReference type="GO" id="GO:0005886">
    <property type="term" value="C:plasma membrane"/>
    <property type="evidence" value="ECO:0007669"/>
    <property type="project" value="UniProtKB-SubCell"/>
</dbReference>
<keyword evidence="3 6" id="KW-0812">Transmembrane</keyword>
<dbReference type="EMBL" id="FOSN01000028">
    <property type="protein sequence ID" value="SFK84065.1"/>
    <property type="molecule type" value="Genomic_DNA"/>
</dbReference>
<accession>A0A1I4CT46</accession>
<feature type="transmembrane region" description="Helical" evidence="6">
    <location>
        <begin position="75"/>
        <end position="100"/>
    </location>
</feature>
<evidence type="ECO:0000256" key="1">
    <source>
        <dbReference type="ARBA" id="ARBA00004651"/>
    </source>
</evidence>
<evidence type="ECO:0000313" key="7">
    <source>
        <dbReference type="EMBL" id="SFK84065.1"/>
    </source>
</evidence>
<keyword evidence="8" id="KW-1185">Reference proteome</keyword>